<organism evidence="18 19">
    <name type="scientific">Apiospora saccharicola</name>
    <dbReference type="NCBI Taxonomy" id="335842"/>
    <lineage>
        <taxon>Eukaryota</taxon>
        <taxon>Fungi</taxon>
        <taxon>Dikarya</taxon>
        <taxon>Ascomycota</taxon>
        <taxon>Pezizomycotina</taxon>
        <taxon>Sordariomycetes</taxon>
        <taxon>Xylariomycetidae</taxon>
        <taxon>Amphisphaeriales</taxon>
        <taxon>Apiosporaceae</taxon>
        <taxon>Apiospora</taxon>
    </lineage>
</organism>
<feature type="chain" id="PRO_5045751617" description="galacturonan 1,4-alpha-galacturonidase" evidence="17">
    <location>
        <begin position="19"/>
        <end position="469"/>
    </location>
</feature>
<evidence type="ECO:0000313" key="19">
    <source>
        <dbReference type="Proteomes" id="UP001446871"/>
    </source>
</evidence>
<dbReference type="PANTHER" id="PTHR31736:SF6">
    <property type="entry name" value="EXOPOLYGALACTURONASE B-RELATED"/>
    <property type="match status" value="1"/>
</dbReference>
<evidence type="ECO:0000256" key="9">
    <source>
        <dbReference type="ARBA" id="ARBA00023295"/>
    </source>
</evidence>
<reference evidence="18 19" key="1">
    <citation type="submission" date="2023-01" db="EMBL/GenBank/DDBJ databases">
        <title>Analysis of 21 Apiospora genomes using comparative genomics revels a genus with tremendous synthesis potential of carbohydrate active enzymes and secondary metabolites.</title>
        <authorList>
            <person name="Sorensen T."/>
        </authorList>
    </citation>
    <scope>NUCLEOTIDE SEQUENCE [LARGE SCALE GENOMIC DNA]</scope>
    <source>
        <strain evidence="18 19">CBS 83171</strain>
    </source>
</reference>
<evidence type="ECO:0000256" key="13">
    <source>
        <dbReference type="ARBA" id="ARBA00041473"/>
    </source>
</evidence>
<keyword evidence="10" id="KW-0961">Cell wall biogenesis/degradation</keyword>
<evidence type="ECO:0000256" key="10">
    <source>
        <dbReference type="ARBA" id="ARBA00023316"/>
    </source>
</evidence>
<evidence type="ECO:0000256" key="15">
    <source>
        <dbReference type="ARBA" id="ARBA00048766"/>
    </source>
</evidence>
<evidence type="ECO:0000256" key="7">
    <source>
        <dbReference type="ARBA" id="ARBA00023157"/>
    </source>
</evidence>
<keyword evidence="9 16" id="KW-0326">Glycosidase</keyword>
<evidence type="ECO:0000256" key="8">
    <source>
        <dbReference type="ARBA" id="ARBA00023180"/>
    </source>
</evidence>
<name>A0ABR1UPT9_9PEZI</name>
<dbReference type="EMBL" id="JAQQWM010000006">
    <property type="protein sequence ID" value="KAK8060066.1"/>
    <property type="molecule type" value="Genomic_DNA"/>
</dbReference>
<evidence type="ECO:0000256" key="4">
    <source>
        <dbReference type="ARBA" id="ARBA00022729"/>
    </source>
</evidence>
<evidence type="ECO:0000256" key="14">
    <source>
        <dbReference type="ARBA" id="ARBA00042261"/>
    </source>
</evidence>
<evidence type="ECO:0000256" key="2">
    <source>
        <dbReference type="ARBA" id="ARBA00008834"/>
    </source>
</evidence>
<keyword evidence="5" id="KW-0677">Repeat</keyword>
<feature type="signal peptide" evidence="17">
    <location>
        <begin position="1"/>
        <end position="18"/>
    </location>
</feature>
<dbReference type="SUPFAM" id="SSF51126">
    <property type="entry name" value="Pectin lyase-like"/>
    <property type="match status" value="1"/>
</dbReference>
<comment type="catalytic activity">
    <reaction evidence="15">
        <text>[(1-&gt;4)-alpha-D-galacturonosyl](n) + H2O = alpha-D-galacturonate + [(1-&gt;4)-alpha-D-galacturonosyl](n-1)</text>
        <dbReference type="Rhea" id="RHEA:14117"/>
        <dbReference type="Rhea" id="RHEA-COMP:14570"/>
        <dbReference type="Rhea" id="RHEA-COMP:14572"/>
        <dbReference type="ChEBI" id="CHEBI:15377"/>
        <dbReference type="ChEBI" id="CHEBI:58658"/>
        <dbReference type="ChEBI" id="CHEBI:140523"/>
        <dbReference type="EC" id="3.2.1.67"/>
    </reaction>
</comment>
<keyword evidence="8" id="KW-0325">Glycoprotein</keyword>
<evidence type="ECO:0000256" key="11">
    <source>
        <dbReference type="ARBA" id="ARBA00037312"/>
    </source>
</evidence>
<evidence type="ECO:0000256" key="12">
    <source>
        <dbReference type="ARBA" id="ARBA00038933"/>
    </source>
</evidence>
<comment type="caution">
    <text evidence="18">The sequence shown here is derived from an EMBL/GenBank/DDBJ whole genome shotgun (WGS) entry which is preliminary data.</text>
</comment>
<evidence type="ECO:0000256" key="5">
    <source>
        <dbReference type="ARBA" id="ARBA00022737"/>
    </source>
</evidence>
<proteinExistence type="inferred from homology"/>
<keyword evidence="7" id="KW-1015">Disulfide bond</keyword>
<protein>
    <recommendedName>
        <fullName evidence="12">galacturonan 1,4-alpha-galacturonidase</fullName>
        <ecNumber evidence="12">3.2.1.67</ecNumber>
    </recommendedName>
    <alternativeName>
        <fullName evidence="13">Galacturan 1,4-alpha-galacturonidase B</fullName>
    </alternativeName>
    <alternativeName>
        <fullName evidence="14">Poly(1,4-alpha-D-galacturonide)galacturonohydrolase B</fullName>
    </alternativeName>
</protein>
<dbReference type="InterPro" id="IPR012334">
    <property type="entry name" value="Pectin_lyas_fold"/>
</dbReference>
<evidence type="ECO:0000256" key="3">
    <source>
        <dbReference type="ARBA" id="ARBA00022525"/>
    </source>
</evidence>
<keyword evidence="6 16" id="KW-0378">Hydrolase</keyword>
<dbReference type="Gene3D" id="2.160.20.10">
    <property type="entry name" value="Single-stranded right-handed beta-helix, Pectin lyase-like"/>
    <property type="match status" value="1"/>
</dbReference>
<comment type="subcellular location">
    <subcellularLocation>
        <location evidence="1">Secreted</location>
    </subcellularLocation>
</comment>
<dbReference type="InterPro" id="IPR000743">
    <property type="entry name" value="Glyco_hydro_28"/>
</dbReference>
<comment type="similarity">
    <text evidence="2 16">Belongs to the glycosyl hydrolase 28 family.</text>
</comment>
<evidence type="ECO:0000256" key="6">
    <source>
        <dbReference type="ARBA" id="ARBA00022801"/>
    </source>
</evidence>
<accession>A0ABR1UPT9</accession>
<comment type="function">
    <text evidence="11">Specific in hydrolyzing the terminal glycosidic bond of polygalacturonic acid and oligogalacturonates.</text>
</comment>
<evidence type="ECO:0000256" key="1">
    <source>
        <dbReference type="ARBA" id="ARBA00004613"/>
    </source>
</evidence>
<evidence type="ECO:0000256" key="16">
    <source>
        <dbReference type="RuleBase" id="RU361169"/>
    </source>
</evidence>
<dbReference type="Pfam" id="PF00295">
    <property type="entry name" value="Glyco_hydro_28"/>
    <property type="match status" value="1"/>
</dbReference>
<dbReference type="Proteomes" id="UP001446871">
    <property type="component" value="Unassembled WGS sequence"/>
</dbReference>
<keyword evidence="4 17" id="KW-0732">Signal</keyword>
<dbReference type="InterPro" id="IPR011050">
    <property type="entry name" value="Pectin_lyase_fold/virulence"/>
</dbReference>
<sequence length="469" mass="52040">MRSSSILLTVSAVVGAIAHHVELPAGVPRNIDEFRVKHPYKRSEGCGTRPIVKIRASANDTDDVADDFLEGLHKANNGGTLYLPKDDLYVIGKPLDLTFLDDVQIHWDGEVKFTNDTPYWQEHAFAHPFQNSLMFWKWGGRDVRIYGEGVLNGNGQRWWNEFAGLEILDPSNTYLRPILFYGENLTNFAMEGIHQKDSPCWTNFIVASKNVSFTDVMCTAESNNATALPKNSDFFDSLNIEDLTVERVWVNVGDDCFSPKSNATNVHVDTMYCNGTHGQSMGSLGQYSGEMSFVQDVVIENVWLLNGQHGARLKTWAGPDIGYGFIDNVTFRNFWQANNEYSAFIDSCYFNTANSANQINSSTCAEYPSKMNITNILFENFSGYTSGKYGMAVARLTCSTNPDAVCENIEFRNFTVKSPCGDDDDKPVILCDGIKGGIGMDCIPAASDEAKAALKKKCSVPLADIEPPF</sequence>
<evidence type="ECO:0000313" key="18">
    <source>
        <dbReference type="EMBL" id="KAK8060066.1"/>
    </source>
</evidence>
<dbReference type="PANTHER" id="PTHR31736">
    <property type="match status" value="1"/>
</dbReference>
<keyword evidence="3" id="KW-0964">Secreted</keyword>
<dbReference type="EC" id="3.2.1.67" evidence="12"/>
<keyword evidence="19" id="KW-1185">Reference proteome</keyword>
<evidence type="ECO:0000256" key="17">
    <source>
        <dbReference type="SAM" id="SignalP"/>
    </source>
</evidence>
<gene>
    <name evidence="18" type="ORF">PG996_009996</name>
</gene>